<sequence>MKSTQQIWTWLGYAGLLPFIISTLMVWTGWALPWLEPIHAFISYSAIILSFLAGTLWGRVLSLYSIDNVANLLILSNLYAILAWVSLLISMPAVGLIALAFGYFSLLSVEKSCQNLPNNTSYRQMRVRLTFVALLTHLMMLLHLATGGLR</sequence>
<comment type="caution">
    <text evidence="2">The sequence shown here is derived from an EMBL/GenBank/DDBJ whole genome shotgun (WGS) entry which is preliminary data.</text>
</comment>
<dbReference type="InterPro" id="IPR021836">
    <property type="entry name" value="DUF3429"/>
</dbReference>
<evidence type="ECO:0000313" key="3">
    <source>
        <dbReference type="Proteomes" id="UP001139293"/>
    </source>
</evidence>
<feature type="transmembrane region" description="Helical" evidence="1">
    <location>
        <begin position="7"/>
        <end position="32"/>
    </location>
</feature>
<name>A0A9X2CJ91_9GAMM</name>
<keyword evidence="1" id="KW-0472">Membrane</keyword>
<dbReference type="Pfam" id="PF11911">
    <property type="entry name" value="DUF3429"/>
    <property type="match status" value="1"/>
</dbReference>
<protein>
    <submittedName>
        <fullName evidence="2">DUF3429 domain-containing protein</fullName>
    </submittedName>
</protein>
<keyword evidence="3" id="KW-1185">Reference proteome</keyword>
<reference evidence="2" key="1">
    <citation type="submission" date="2022-01" db="EMBL/GenBank/DDBJ databases">
        <title>Whole genome-based taxonomy of the Shewanellaceae.</title>
        <authorList>
            <person name="Martin-Rodriguez A.J."/>
        </authorList>
    </citation>
    <scope>NUCLEOTIDE SEQUENCE</scope>
    <source>
        <strain evidence="2">KCTC 23973</strain>
    </source>
</reference>
<evidence type="ECO:0000313" key="2">
    <source>
        <dbReference type="EMBL" id="MCL1140510.1"/>
    </source>
</evidence>
<proteinExistence type="predicted"/>
<gene>
    <name evidence="2" type="ORF">L2740_18405</name>
</gene>
<dbReference type="RefSeq" id="WP_248951514.1">
    <property type="nucleotide sequence ID" value="NZ_JAKILB010000015.1"/>
</dbReference>
<evidence type="ECO:0000256" key="1">
    <source>
        <dbReference type="SAM" id="Phobius"/>
    </source>
</evidence>
<feature type="transmembrane region" description="Helical" evidence="1">
    <location>
        <begin position="69"/>
        <end position="87"/>
    </location>
</feature>
<keyword evidence="1" id="KW-0812">Transmembrane</keyword>
<accession>A0A9X2CJ91</accession>
<feature type="transmembrane region" description="Helical" evidence="1">
    <location>
        <begin position="93"/>
        <end position="109"/>
    </location>
</feature>
<dbReference type="Proteomes" id="UP001139293">
    <property type="component" value="Unassembled WGS sequence"/>
</dbReference>
<feature type="transmembrane region" description="Helical" evidence="1">
    <location>
        <begin position="129"/>
        <end position="149"/>
    </location>
</feature>
<organism evidence="2 3">
    <name type="scientific">Shewanella pneumatophori</name>
    <dbReference type="NCBI Taxonomy" id="314092"/>
    <lineage>
        <taxon>Bacteria</taxon>
        <taxon>Pseudomonadati</taxon>
        <taxon>Pseudomonadota</taxon>
        <taxon>Gammaproteobacteria</taxon>
        <taxon>Alteromonadales</taxon>
        <taxon>Shewanellaceae</taxon>
        <taxon>Shewanella</taxon>
    </lineage>
</organism>
<feature type="transmembrane region" description="Helical" evidence="1">
    <location>
        <begin position="38"/>
        <end position="57"/>
    </location>
</feature>
<dbReference type="AlphaFoldDB" id="A0A9X2CJ91"/>
<dbReference type="EMBL" id="JAKILB010000015">
    <property type="protein sequence ID" value="MCL1140510.1"/>
    <property type="molecule type" value="Genomic_DNA"/>
</dbReference>
<keyword evidence="1" id="KW-1133">Transmembrane helix</keyword>